<organism evidence="2 3">
    <name type="scientific">Lasiosphaeris hirsuta</name>
    <dbReference type="NCBI Taxonomy" id="260670"/>
    <lineage>
        <taxon>Eukaryota</taxon>
        <taxon>Fungi</taxon>
        <taxon>Dikarya</taxon>
        <taxon>Ascomycota</taxon>
        <taxon>Pezizomycotina</taxon>
        <taxon>Sordariomycetes</taxon>
        <taxon>Sordariomycetidae</taxon>
        <taxon>Sordariales</taxon>
        <taxon>Lasiosphaeriaceae</taxon>
        <taxon>Lasiosphaeris</taxon>
    </lineage>
</organism>
<comment type="caution">
    <text evidence="2">The sequence shown here is derived from an EMBL/GenBank/DDBJ whole genome shotgun (WGS) entry which is preliminary data.</text>
</comment>
<protein>
    <recommendedName>
        <fullName evidence="4">GPI anchored protein</fullName>
    </recommendedName>
</protein>
<gene>
    <name evidence="2" type="ORF">B0H67DRAFT_107265</name>
</gene>
<keyword evidence="1" id="KW-0732">Signal</keyword>
<evidence type="ECO:0000313" key="3">
    <source>
        <dbReference type="Proteomes" id="UP001172102"/>
    </source>
</evidence>
<evidence type="ECO:0000313" key="2">
    <source>
        <dbReference type="EMBL" id="KAK0724503.1"/>
    </source>
</evidence>
<evidence type="ECO:0000256" key="1">
    <source>
        <dbReference type="SAM" id="SignalP"/>
    </source>
</evidence>
<keyword evidence="3" id="KW-1185">Reference proteome</keyword>
<dbReference type="Proteomes" id="UP001172102">
    <property type="component" value="Unassembled WGS sequence"/>
</dbReference>
<dbReference type="EMBL" id="JAUKUA010000002">
    <property type="protein sequence ID" value="KAK0724503.1"/>
    <property type="molecule type" value="Genomic_DNA"/>
</dbReference>
<sequence length="203" mass="19848">MKGSLSTAALWVFVLANLHLAHSALVNPDPQAECKQDVSEQAICPNGDGCCVGGQECCAGGCCSLTAVCVNKGRGDEGCCPIDDVTNCGAVLPTYTLPPCDGAARPTVSCTINVSDTWACPPDNACGVRYGACFALSSSCTAVGGGVTSTPTPGSSSTGTRSAASSATTTASLSGGGSFHGVEVRAVVALGALAVVGAVGVLA</sequence>
<proteinExistence type="predicted"/>
<feature type="chain" id="PRO_5041419756" description="GPI anchored protein" evidence="1">
    <location>
        <begin position="24"/>
        <end position="203"/>
    </location>
</feature>
<reference evidence="2" key="1">
    <citation type="submission" date="2023-06" db="EMBL/GenBank/DDBJ databases">
        <title>Genome-scale phylogeny and comparative genomics of the fungal order Sordariales.</title>
        <authorList>
            <consortium name="Lawrence Berkeley National Laboratory"/>
            <person name="Hensen N."/>
            <person name="Bonometti L."/>
            <person name="Westerberg I."/>
            <person name="Brannstrom I.O."/>
            <person name="Guillou S."/>
            <person name="Cros-Aarteil S."/>
            <person name="Calhoun S."/>
            <person name="Haridas S."/>
            <person name="Kuo A."/>
            <person name="Mondo S."/>
            <person name="Pangilinan J."/>
            <person name="Riley R."/>
            <person name="Labutti K."/>
            <person name="Andreopoulos B."/>
            <person name="Lipzen A."/>
            <person name="Chen C."/>
            <person name="Yanf M."/>
            <person name="Daum C."/>
            <person name="Ng V."/>
            <person name="Clum A."/>
            <person name="Steindorff A."/>
            <person name="Ohm R."/>
            <person name="Martin F."/>
            <person name="Silar P."/>
            <person name="Natvig D."/>
            <person name="Lalanne C."/>
            <person name="Gautier V."/>
            <person name="Ament-Velasquez S.L."/>
            <person name="Kruys A."/>
            <person name="Hutchinson M.I."/>
            <person name="Powell A.J."/>
            <person name="Barry K."/>
            <person name="Miller A.N."/>
            <person name="Grigoriev I.V."/>
            <person name="Debuchy R."/>
            <person name="Gladieux P."/>
            <person name="Thoren M.H."/>
            <person name="Johannesson H."/>
        </authorList>
    </citation>
    <scope>NUCLEOTIDE SEQUENCE</scope>
    <source>
        <strain evidence="2">SMH4607-1</strain>
    </source>
</reference>
<accession>A0AA40E6Q7</accession>
<evidence type="ECO:0008006" key="4">
    <source>
        <dbReference type="Google" id="ProtNLM"/>
    </source>
</evidence>
<name>A0AA40E6Q7_9PEZI</name>
<dbReference type="AlphaFoldDB" id="A0AA40E6Q7"/>
<feature type="signal peptide" evidence="1">
    <location>
        <begin position="1"/>
        <end position="23"/>
    </location>
</feature>